<comment type="catalytic activity">
    <reaction evidence="5">
        <text>Endohydrolysis of (1-&gt;4)-beta-D-xylosidic linkages in xylans.</text>
        <dbReference type="EC" id="3.2.1.8"/>
    </reaction>
</comment>
<dbReference type="SUPFAM" id="SSF51445">
    <property type="entry name" value="(Trans)glycosidases"/>
    <property type="match status" value="1"/>
</dbReference>
<keyword evidence="7" id="KW-0858">Xylan degradation</keyword>
<evidence type="ECO:0000256" key="3">
    <source>
        <dbReference type="ARBA" id="ARBA00023295"/>
    </source>
</evidence>
<accession>A0A512AU63</accession>
<dbReference type="GO" id="GO:0045493">
    <property type="term" value="P:xylan catabolic process"/>
    <property type="evidence" value="ECO:0007669"/>
    <property type="project" value="UniProtKB-KW"/>
</dbReference>
<dbReference type="AlphaFoldDB" id="A0A512AU63"/>
<dbReference type="InterPro" id="IPR001000">
    <property type="entry name" value="GH10_dom"/>
</dbReference>
<dbReference type="InterPro" id="IPR044846">
    <property type="entry name" value="GH10"/>
</dbReference>
<evidence type="ECO:0000313" key="7">
    <source>
        <dbReference type="EMBL" id="GEO03251.1"/>
    </source>
</evidence>
<dbReference type="InterPro" id="IPR017853">
    <property type="entry name" value="GH"/>
</dbReference>
<keyword evidence="1 5" id="KW-0378">Hydrolase</keyword>
<dbReference type="PROSITE" id="PS51257">
    <property type="entry name" value="PROKAR_LIPOPROTEIN"/>
    <property type="match status" value="1"/>
</dbReference>
<gene>
    <name evidence="7" type="primary">xynA_1</name>
    <name evidence="7" type="ORF">AAE02nite_09150</name>
</gene>
<reference evidence="7 8" key="1">
    <citation type="submission" date="2019-07" db="EMBL/GenBank/DDBJ databases">
        <title>Whole genome shotgun sequence of Adhaeribacter aerolatus NBRC 106133.</title>
        <authorList>
            <person name="Hosoyama A."/>
            <person name="Uohara A."/>
            <person name="Ohji S."/>
            <person name="Ichikawa N."/>
        </authorList>
    </citation>
    <scope>NUCLEOTIDE SEQUENCE [LARGE SCALE GENOMIC DNA]</scope>
    <source>
        <strain evidence="7 8">NBRC 106133</strain>
    </source>
</reference>
<keyword evidence="4 5" id="KW-0624">Polysaccharide degradation</keyword>
<dbReference type="PANTHER" id="PTHR31490:SF90">
    <property type="entry name" value="ENDO-1,4-BETA-XYLANASE A"/>
    <property type="match status" value="1"/>
</dbReference>
<dbReference type="EC" id="3.2.1.8" evidence="5"/>
<protein>
    <recommendedName>
        <fullName evidence="5">Beta-xylanase</fullName>
        <ecNumber evidence="5">3.2.1.8</ecNumber>
    </recommendedName>
</protein>
<evidence type="ECO:0000313" key="8">
    <source>
        <dbReference type="Proteomes" id="UP000321532"/>
    </source>
</evidence>
<evidence type="ECO:0000256" key="2">
    <source>
        <dbReference type="ARBA" id="ARBA00023277"/>
    </source>
</evidence>
<keyword evidence="8" id="KW-1185">Reference proteome</keyword>
<evidence type="ECO:0000256" key="5">
    <source>
        <dbReference type="RuleBase" id="RU361174"/>
    </source>
</evidence>
<comment type="similarity">
    <text evidence="5">Belongs to the glycosyl hydrolase 10 (cellulase F) family.</text>
</comment>
<dbReference type="PRINTS" id="PR00134">
    <property type="entry name" value="GLHYDRLASE10"/>
</dbReference>
<dbReference type="GO" id="GO:0031176">
    <property type="term" value="F:endo-1,4-beta-xylanase activity"/>
    <property type="evidence" value="ECO:0007669"/>
    <property type="project" value="UniProtKB-EC"/>
</dbReference>
<dbReference type="PANTHER" id="PTHR31490">
    <property type="entry name" value="GLYCOSYL HYDROLASE"/>
    <property type="match status" value="1"/>
</dbReference>
<feature type="domain" description="GH10" evidence="6">
    <location>
        <begin position="30"/>
        <end position="377"/>
    </location>
</feature>
<evidence type="ECO:0000259" key="6">
    <source>
        <dbReference type="PROSITE" id="PS51760"/>
    </source>
</evidence>
<name>A0A512AU63_9BACT</name>
<evidence type="ECO:0000256" key="1">
    <source>
        <dbReference type="ARBA" id="ARBA00022801"/>
    </source>
</evidence>
<dbReference type="EMBL" id="BJYS01000004">
    <property type="protein sequence ID" value="GEO03251.1"/>
    <property type="molecule type" value="Genomic_DNA"/>
</dbReference>
<keyword evidence="2 5" id="KW-0119">Carbohydrate metabolism</keyword>
<organism evidence="7 8">
    <name type="scientific">Adhaeribacter aerolatus</name>
    <dbReference type="NCBI Taxonomy" id="670289"/>
    <lineage>
        <taxon>Bacteria</taxon>
        <taxon>Pseudomonadati</taxon>
        <taxon>Bacteroidota</taxon>
        <taxon>Cytophagia</taxon>
        <taxon>Cytophagales</taxon>
        <taxon>Hymenobacteraceae</taxon>
        <taxon>Adhaeribacter</taxon>
    </lineage>
</organism>
<keyword evidence="3 5" id="KW-0326">Glycosidase</keyword>
<comment type="caution">
    <text evidence="7">The sequence shown here is derived from an EMBL/GenBank/DDBJ whole genome shotgun (WGS) entry which is preliminary data.</text>
</comment>
<dbReference type="SMART" id="SM00633">
    <property type="entry name" value="Glyco_10"/>
    <property type="match status" value="1"/>
</dbReference>
<proteinExistence type="inferred from homology"/>
<dbReference type="Pfam" id="PF00331">
    <property type="entry name" value="Glyco_hydro_10"/>
    <property type="match status" value="1"/>
</dbReference>
<evidence type="ECO:0000256" key="4">
    <source>
        <dbReference type="ARBA" id="ARBA00023326"/>
    </source>
</evidence>
<dbReference type="Gene3D" id="3.20.20.80">
    <property type="entry name" value="Glycosidases"/>
    <property type="match status" value="1"/>
</dbReference>
<dbReference type="Proteomes" id="UP000321532">
    <property type="component" value="Unassembled WGS sequence"/>
</dbReference>
<dbReference type="RefSeq" id="WP_146895368.1">
    <property type="nucleotide sequence ID" value="NZ_BJYS01000004.1"/>
</dbReference>
<sequence>MKSKRFLFGYVLTVFLVIFFSGACKVVKPEPGELKLKDAFKGKFYIGTALNTGQITGRDTASIRVVKAHFNSIVAENIMKSALIQPQEGQFSFDLADQFVQFGEQNKMHIHGHTLIWHSQAPRWFFTDNQGKNVSPEVLTQRMKTHISTVVGRYKGRVHSWDVVNEAIQDDGSWRKSKFYEILGEDFVKLAFQFAHEADPNAILYYNDYNMETPKKREGVVAMVKNLQKQGIKIDGIGMQGHASLKHPTIEEFEKSILAYSDLKVKVSITEMDINVLPTTWGNVGAEVSASFEYQQKNNPYTNGLPDSVTTAFNERYLSLFKLFVKHHDKIERVTVWGVNDGQSWLNGWPVRGRTNYPLLFDRNNQPKPVVKSILEAAQQK</sequence>
<dbReference type="OrthoDB" id="9809277at2"/>
<dbReference type="PROSITE" id="PS51760">
    <property type="entry name" value="GH10_2"/>
    <property type="match status" value="1"/>
</dbReference>